<dbReference type="Proteomes" id="UP001152795">
    <property type="component" value="Unassembled WGS sequence"/>
</dbReference>
<evidence type="ECO:0000313" key="2">
    <source>
        <dbReference type="EMBL" id="CAB4036643.1"/>
    </source>
</evidence>
<sequence>LQARKRALRTADEGPSAQHSRCQSTRNSTLASRSTVVVAAEDDSSGIPLSNVPPNHGSATQSRTGPINSVYRCSGSHPPTGSDFTSPHFAN</sequence>
<dbReference type="AlphaFoldDB" id="A0A6S7LEM6"/>
<gene>
    <name evidence="2" type="ORF">PACLA_8A048411</name>
</gene>
<feature type="compositionally biased region" description="Polar residues" evidence="1">
    <location>
        <begin position="57"/>
        <end position="67"/>
    </location>
</feature>
<feature type="compositionally biased region" description="Polar residues" evidence="1">
    <location>
        <begin position="17"/>
        <end position="35"/>
    </location>
</feature>
<reference evidence="2" key="1">
    <citation type="submission" date="2020-04" db="EMBL/GenBank/DDBJ databases">
        <authorList>
            <person name="Alioto T."/>
            <person name="Alioto T."/>
            <person name="Gomez Garrido J."/>
        </authorList>
    </citation>
    <scope>NUCLEOTIDE SEQUENCE</scope>
    <source>
        <strain evidence="2">A484AB</strain>
    </source>
</reference>
<evidence type="ECO:0000313" key="3">
    <source>
        <dbReference type="Proteomes" id="UP001152795"/>
    </source>
</evidence>
<protein>
    <submittedName>
        <fullName evidence="2">Uncharacterized protein</fullName>
    </submittedName>
</protein>
<name>A0A6S7LEM6_PARCT</name>
<feature type="region of interest" description="Disordered" evidence="1">
    <location>
        <begin position="1"/>
        <end position="91"/>
    </location>
</feature>
<organism evidence="2 3">
    <name type="scientific">Paramuricea clavata</name>
    <name type="common">Red gorgonian</name>
    <name type="synonym">Violescent sea-whip</name>
    <dbReference type="NCBI Taxonomy" id="317549"/>
    <lineage>
        <taxon>Eukaryota</taxon>
        <taxon>Metazoa</taxon>
        <taxon>Cnidaria</taxon>
        <taxon>Anthozoa</taxon>
        <taxon>Octocorallia</taxon>
        <taxon>Malacalcyonacea</taxon>
        <taxon>Plexauridae</taxon>
        <taxon>Paramuricea</taxon>
    </lineage>
</organism>
<keyword evidence="3" id="KW-1185">Reference proteome</keyword>
<comment type="caution">
    <text evidence="2">The sequence shown here is derived from an EMBL/GenBank/DDBJ whole genome shotgun (WGS) entry which is preliminary data.</text>
</comment>
<feature type="non-terminal residue" evidence="2">
    <location>
        <position position="1"/>
    </location>
</feature>
<dbReference type="EMBL" id="CACRXK020022249">
    <property type="protein sequence ID" value="CAB4036643.1"/>
    <property type="molecule type" value="Genomic_DNA"/>
</dbReference>
<accession>A0A6S7LEM6</accession>
<proteinExistence type="predicted"/>
<evidence type="ECO:0000256" key="1">
    <source>
        <dbReference type="SAM" id="MobiDB-lite"/>
    </source>
</evidence>